<organism evidence="16">
    <name type="scientific">Anthurium amnicola</name>
    <dbReference type="NCBI Taxonomy" id="1678845"/>
    <lineage>
        <taxon>Eukaryota</taxon>
        <taxon>Viridiplantae</taxon>
        <taxon>Streptophyta</taxon>
        <taxon>Embryophyta</taxon>
        <taxon>Tracheophyta</taxon>
        <taxon>Spermatophyta</taxon>
        <taxon>Magnoliopsida</taxon>
        <taxon>Liliopsida</taxon>
        <taxon>Araceae</taxon>
        <taxon>Pothoideae</taxon>
        <taxon>Potheae</taxon>
        <taxon>Anthurium</taxon>
    </lineage>
</organism>
<dbReference type="Gene3D" id="2.30.280.10">
    <property type="entry name" value="SRA-YDG"/>
    <property type="match status" value="1"/>
</dbReference>
<feature type="domain" description="Post-SET" evidence="12">
    <location>
        <begin position="1077"/>
        <end position="1093"/>
    </location>
</feature>
<dbReference type="InterPro" id="IPR036987">
    <property type="entry name" value="SRA-YDG_sf"/>
</dbReference>
<proteinExistence type="predicted"/>
<dbReference type="EMBL" id="GDJX01027167">
    <property type="protein sequence ID" value="JAT40769.1"/>
    <property type="molecule type" value="Transcribed_RNA"/>
</dbReference>
<feature type="domain" description="YDG" evidence="13">
    <location>
        <begin position="630"/>
        <end position="787"/>
    </location>
</feature>
<keyword evidence="2" id="KW-0158">Chromosome</keyword>
<dbReference type="Pfam" id="PF05033">
    <property type="entry name" value="Pre-SET"/>
    <property type="match status" value="1"/>
</dbReference>
<evidence type="ECO:0000259" key="10">
    <source>
        <dbReference type="PROSITE" id="PS50280"/>
    </source>
</evidence>
<sequence>ATSVGGQGGGGGGGGGGADPFWGHCKRLRPSGPALCSLNTHCVEVPEVWPNVASPQEASPGGGAVEEVQRPRWSDQAIAGEGELQEGPGKSKLARRLGNAGLRRSPRLAKVGAGAEGSPGALCPPQLWAAPLGAHKSDKPKVSKNSSAATREEDDSVLEVVESSKFLKEAEPLESMTRSNFGREQVQALLLEVGTTRDLGNVARMRSPPLVKHTVHSNVCDSSASQDQKFATLASPNNACSDYSSGYEFGQSYASSNKAECPKSSAKLNFSGAELHNFCNEARLGEGLGSASLRQSLQSTNPTCEGKKMDLSIVLALPHFPAVGGTPNSSNVKLNGSSTGASRAYSCTPQAAQPAVSLDKVASHVSLGAMEPGYVDLLKCSDEGGPPKKLINTPVRRSSRLVKGNVHGKACDPTKHSSLSELTLSLASQNVSSSVIGGEFSPGYETMGVMRFLDKLEEPPESWETWKLGIMGGETGSLGDSNNGCQNQSLRLAEDGDCNSGSELSRKLDKHWSSTKTKVMQAPGSYPTQRRILGQGPQDMVSICEEENPSIASSSIKDLGKKKEVQCNEIVTRKKVKETLRLFQALCRKLLREEESRARKHCHNNRVDIKALNLIKERGKCLNVDKHCFGSVPGVEIGDEFHYRAELSIIGLHRNVMAGISYAKRDGTYIASSIVFYEGYSDFMNSSDVLLYSGSSGNPKYFYRNKNEKCRGDQKLEHGNLALKNSMDAQIPVRIILGIKEPKATDWRISKVNGAVTYVYDGLYLVEKYRSEIGSHGFSVFKFQLRRLPGQRQLAVKEFQNLKGLKVHRGLCMDDISQGKENIHVGVANTIDDEHPLLFRYINKVIYPSWHKLTPTSGCSCTDGCSDSVKCACAVKNGGEIPFNYDGAIVEAKPLVYECGASCKCPPSCHNRVSQHGMKYPLEVFKTKSMGWGVRSLASIPSGSFICEYIGEMIGESEANRRTNDDYLFDIGQNYYDKSLWEGLSTCIPDLQQDASSEVVEDECFTIDAANYGNIGRFINHNCTPNLYAQNVLYDHDDKRMPHIMFFAAENIAPFEELTYHYNYTIDQVRDLDGNIKKKNCNCGSVECTGWLY</sequence>
<dbReference type="GO" id="GO:0005694">
    <property type="term" value="C:chromosome"/>
    <property type="evidence" value="ECO:0007669"/>
    <property type="project" value="UniProtKB-SubCell"/>
</dbReference>
<dbReference type="InterPro" id="IPR051357">
    <property type="entry name" value="H3K9_HMTase_SUVAR3-9"/>
</dbReference>
<dbReference type="GO" id="GO:0042054">
    <property type="term" value="F:histone methyltransferase activity"/>
    <property type="evidence" value="ECO:0007669"/>
    <property type="project" value="InterPro"/>
</dbReference>
<keyword evidence="4 16" id="KW-0808">Transferase</keyword>
<dbReference type="InterPro" id="IPR003616">
    <property type="entry name" value="Post-SET_dom"/>
</dbReference>
<dbReference type="InterPro" id="IPR003105">
    <property type="entry name" value="SRA_YDG"/>
</dbReference>
<keyword evidence="5" id="KW-0949">S-adenosyl-L-methionine</keyword>
<dbReference type="InterPro" id="IPR007728">
    <property type="entry name" value="Pre-SET_dom"/>
</dbReference>
<dbReference type="SMART" id="SM00466">
    <property type="entry name" value="SRA"/>
    <property type="match status" value="1"/>
</dbReference>
<dbReference type="GO" id="GO:0032259">
    <property type="term" value="P:methylation"/>
    <property type="evidence" value="ECO:0007669"/>
    <property type="project" value="UniProtKB-KW"/>
</dbReference>
<dbReference type="InterPro" id="IPR025794">
    <property type="entry name" value="H3-K9-MeTrfase_plant"/>
</dbReference>
<name>A0A1D1ZGU0_9ARAE</name>
<evidence type="ECO:0000256" key="6">
    <source>
        <dbReference type="ARBA" id="ARBA00022853"/>
    </source>
</evidence>
<evidence type="ECO:0000256" key="9">
    <source>
        <dbReference type="SAM" id="MobiDB-lite"/>
    </source>
</evidence>
<feature type="non-terminal residue" evidence="16">
    <location>
        <position position="1"/>
    </location>
</feature>
<dbReference type="SMART" id="SM00508">
    <property type="entry name" value="PostSET"/>
    <property type="match status" value="1"/>
</dbReference>
<dbReference type="PROSITE" id="PS50280">
    <property type="entry name" value="SET"/>
    <property type="match status" value="1"/>
</dbReference>
<feature type="domain" description="SET" evidence="10">
    <location>
        <begin position="920"/>
        <end position="1063"/>
    </location>
</feature>
<evidence type="ECO:0000259" key="11">
    <source>
        <dbReference type="PROSITE" id="PS50867"/>
    </source>
</evidence>
<dbReference type="SMART" id="SM00468">
    <property type="entry name" value="PreSET"/>
    <property type="match status" value="1"/>
</dbReference>
<reference evidence="16" key="1">
    <citation type="submission" date="2015-07" db="EMBL/GenBank/DDBJ databases">
        <title>Transcriptome Assembly of Anthurium amnicola.</title>
        <authorList>
            <person name="Suzuki J."/>
        </authorList>
    </citation>
    <scope>NUCLEOTIDE SEQUENCE</scope>
</reference>
<dbReference type="AlphaFoldDB" id="A0A1D1ZGU0"/>
<dbReference type="PROSITE" id="PS50868">
    <property type="entry name" value="POST_SET"/>
    <property type="match status" value="1"/>
</dbReference>
<dbReference type="GO" id="GO:0003690">
    <property type="term" value="F:double-stranded DNA binding"/>
    <property type="evidence" value="ECO:0007669"/>
    <property type="project" value="TreeGrafter"/>
</dbReference>
<dbReference type="EMBL" id="GDJX01002188">
    <property type="protein sequence ID" value="JAT65748.1"/>
    <property type="molecule type" value="Transcribed_RNA"/>
</dbReference>
<evidence type="ECO:0000313" key="15">
    <source>
        <dbReference type="EMBL" id="JAT65748.1"/>
    </source>
</evidence>
<evidence type="ECO:0000256" key="4">
    <source>
        <dbReference type="ARBA" id="ARBA00022679"/>
    </source>
</evidence>
<keyword evidence="3 16" id="KW-0489">Methyltransferase</keyword>
<keyword evidence="7 8" id="KW-0539">Nucleus</keyword>
<accession>A0A1D1ZGU0</accession>
<comment type="subcellular location">
    <subcellularLocation>
        <location evidence="1">Chromosome</location>
    </subcellularLocation>
    <subcellularLocation>
        <location evidence="8">Nucleus</location>
    </subcellularLocation>
</comment>
<feature type="domain" description="Pre-SET" evidence="11">
    <location>
        <begin position="857"/>
        <end position="917"/>
    </location>
</feature>
<evidence type="ECO:0000256" key="2">
    <source>
        <dbReference type="ARBA" id="ARBA00022454"/>
    </source>
</evidence>
<evidence type="ECO:0000256" key="7">
    <source>
        <dbReference type="ARBA" id="ARBA00023242"/>
    </source>
</evidence>
<evidence type="ECO:0000256" key="3">
    <source>
        <dbReference type="ARBA" id="ARBA00022603"/>
    </source>
</evidence>
<evidence type="ECO:0000256" key="1">
    <source>
        <dbReference type="ARBA" id="ARBA00004286"/>
    </source>
</evidence>
<evidence type="ECO:0000256" key="5">
    <source>
        <dbReference type="ARBA" id="ARBA00022691"/>
    </source>
</evidence>
<dbReference type="GO" id="GO:0008270">
    <property type="term" value="F:zinc ion binding"/>
    <property type="evidence" value="ECO:0007669"/>
    <property type="project" value="InterPro"/>
</dbReference>
<evidence type="ECO:0000313" key="14">
    <source>
        <dbReference type="EMBL" id="JAT40769.1"/>
    </source>
</evidence>
<dbReference type="InterPro" id="IPR015947">
    <property type="entry name" value="PUA-like_sf"/>
</dbReference>
<dbReference type="SUPFAM" id="SSF88697">
    <property type="entry name" value="PUA domain-like"/>
    <property type="match status" value="1"/>
</dbReference>
<dbReference type="Pfam" id="PF00856">
    <property type="entry name" value="SET"/>
    <property type="match status" value="1"/>
</dbReference>
<dbReference type="PANTHER" id="PTHR45660:SF46">
    <property type="entry name" value="HISTONE-LYSINE N-METHYLTRANSFERASE, H3 LYSINE-9 SPECIFIC SUVH6"/>
    <property type="match status" value="1"/>
</dbReference>
<dbReference type="PROSITE" id="PS50867">
    <property type="entry name" value="PRE_SET"/>
    <property type="match status" value="1"/>
</dbReference>
<dbReference type="SMART" id="SM00317">
    <property type="entry name" value="SET"/>
    <property type="match status" value="1"/>
</dbReference>
<evidence type="ECO:0000256" key="8">
    <source>
        <dbReference type="PROSITE-ProRule" id="PRU00358"/>
    </source>
</evidence>
<dbReference type="Pfam" id="PF02182">
    <property type="entry name" value="SAD_SRA"/>
    <property type="match status" value="1"/>
</dbReference>
<keyword evidence="6" id="KW-0156">Chromatin regulator</keyword>
<protein>
    <submittedName>
        <fullName evidence="16">Histone-lysine N-methyltransferase, H3 lysine-9 specific SUVH6</fullName>
    </submittedName>
</protein>
<dbReference type="InterPro" id="IPR001214">
    <property type="entry name" value="SET_dom"/>
</dbReference>
<dbReference type="InterPro" id="IPR046341">
    <property type="entry name" value="SET_dom_sf"/>
</dbReference>
<evidence type="ECO:0000259" key="13">
    <source>
        <dbReference type="PROSITE" id="PS51015"/>
    </source>
</evidence>
<feature type="region of interest" description="Disordered" evidence="9">
    <location>
        <begin position="131"/>
        <end position="156"/>
    </location>
</feature>
<dbReference type="Gene3D" id="2.170.270.10">
    <property type="entry name" value="SET domain"/>
    <property type="match status" value="1"/>
</dbReference>
<dbReference type="PROSITE" id="PS51015">
    <property type="entry name" value="YDG"/>
    <property type="match status" value="1"/>
</dbReference>
<gene>
    <name evidence="16" type="primary">SUVH6_4</name>
    <name evidence="14" type="synonym">SUVH6_10</name>
    <name evidence="15" type="synonym">SUVH6_7</name>
    <name evidence="14" type="ORF">g.109971</name>
    <name evidence="16" type="ORF">g.109994</name>
    <name evidence="15" type="ORF">g.109997</name>
</gene>
<dbReference type="PANTHER" id="PTHR45660">
    <property type="entry name" value="HISTONE-LYSINE N-METHYLTRANSFERASE SETMAR"/>
    <property type="match status" value="1"/>
</dbReference>
<evidence type="ECO:0000259" key="12">
    <source>
        <dbReference type="PROSITE" id="PS50868"/>
    </source>
</evidence>
<dbReference type="GO" id="GO:0005634">
    <property type="term" value="C:nucleus"/>
    <property type="evidence" value="ECO:0007669"/>
    <property type="project" value="UniProtKB-SubCell"/>
</dbReference>
<dbReference type="SUPFAM" id="SSF82199">
    <property type="entry name" value="SET domain"/>
    <property type="match status" value="1"/>
</dbReference>
<evidence type="ECO:0000313" key="16">
    <source>
        <dbReference type="EMBL" id="JAT66206.1"/>
    </source>
</evidence>
<dbReference type="PROSITE" id="PS51575">
    <property type="entry name" value="SAM_MT43_SUVAR39_2"/>
    <property type="match status" value="1"/>
</dbReference>
<dbReference type="EMBL" id="GDJX01001730">
    <property type="protein sequence ID" value="JAT66206.1"/>
    <property type="molecule type" value="Transcribed_RNA"/>
</dbReference>